<reference evidence="14" key="2">
    <citation type="journal article" date="2021" name="PeerJ">
        <title>Extensive microbial diversity within the chicken gut microbiome revealed by metagenomics and culture.</title>
        <authorList>
            <person name="Gilroy R."/>
            <person name="Ravi A."/>
            <person name="Getino M."/>
            <person name="Pursley I."/>
            <person name="Horton D.L."/>
            <person name="Alikhan N.F."/>
            <person name="Baker D."/>
            <person name="Gharbi K."/>
            <person name="Hall N."/>
            <person name="Watson M."/>
            <person name="Adriaenssens E.M."/>
            <person name="Foster-Nyarko E."/>
            <person name="Jarju S."/>
            <person name="Secka A."/>
            <person name="Antonio M."/>
            <person name="Oren A."/>
            <person name="Chaudhuri R.R."/>
            <person name="La Ragione R."/>
            <person name="Hildebrand F."/>
            <person name="Pallen M.J."/>
        </authorList>
    </citation>
    <scope>NUCLEOTIDE SEQUENCE</scope>
    <source>
        <strain evidence="14">CHK184-20233</strain>
    </source>
</reference>
<comment type="caution">
    <text evidence="14">The sequence shown here is derived from an EMBL/GenBank/DDBJ whole genome shotgun (WGS) entry which is preliminary data.</text>
</comment>
<evidence type="ECO:0000256" key="2">
    <source>
        <dbReference type="ARBA" id="ARBA00009451"/>
    </source>
</evidence>
<dbReference type="AlphaFoldDB" id="A0A9D1DV79"/>
<dbReference type="PANTHER" id="PTHR13501">
    <property type="entry name" value="CHLOROPLAST 50S RIBOSOMAL PROTEIN L22-RELATED"/>
    <property type="match status" value="1"/>
</dbReference>
<dbReference type="Proteomes" id="UP000824232">
    <property type="component" value="Unassembled WGS sequence"/>
</dbReference>
<comment type="function">
    <text evidence="10 13">This protein binds specifically to 23S rRNA; its binding is stimulated by other ribosomal proteins, e.g., L4, L17, and L20. It is important during the early stages of 50S assembly. It makes multiple contacts with different domains of the 23S rRNA in the assembled 50S subunit and ribosome.</text>
</comment>
<keyword evidence="4 10" id="KW-0699">rRNA-binding</keyword>
<name>A0A9D1DV79_9FIRM</name>
<evidence type="ECO:0000256" key="11">
    <source>
        <dbReference type="RuleBase" id="RU004005"/>
    </source>
</evidence>
<comment type="similarity">
    <text evidence="2 10 11">Belongs to the universal ribosomal protein uL22 family.</text>
</comment>
<dbReference type="InterPro" id="IPR036394">
    <property type="entry name" value="Ribosomal_uL22_sf"/>
</dbReference>
<proteinExistence type="inferred from homology"/>
<evidence type="ECO:0000256" key="8">
    <source>
        <dbReference type="ARBA" id="ARBA00025084"/>
    </source>
</evidence>
<dbReference type="PANTHER" id="PTHR13501:SF8">
    <property type="entry name" value="LARGE RIBOSOMAL SUBUNIT PROTEIN UL22M"/>
    <property type="match status" value="1"/>
</dbReference>
<evidence type="ECO:0000256" key="6">
    <source>
        <dbReference type="ARBA" id="ARBA00022980"/>
    </source>
</evidence>
<gene>
    <name evidence="10 14" type="primary">rplV</name>
    <name evidence="14" type="ORF">IAB38_06055</name>
</gene>
<dbReference type="GO" id="GO:0006412">
    <property type="term" value="P:translation"/>
    <property type="evidence" value="ECO:0007669"/>
    <property type="project" value="UniProtKB-UniRule"/>
</dbReference>
<dbReference type="InterPro" id="IPR047867">
    <property type="entry name" value="Ribosomal_uL22_bac/org-type"/>
</dbReference>
<sequence>MEAKAIAKMQRISPIKARLVIDTIRGKKVSDALAILENTNKKAAILTKKVLNSAVANAVNNNGMDANNLYVKEARVDAGPVMKRVLFDSRGRIGHKDKRTSHIVITVAEATK</sequence>
<dbReference type="Pfam" id="PF00237">
    <property type="entry name" value="Ribosomal_L22"/>
    <property type="match status" value="1"/>
</dbReference>
<dbReference type="GO" id="GO:0022625">
    <property type="term" value="C:cytosolic large ribosomal subunit"/>
    <property type="evidence" value="ECO:0007669"/>
    <property type="project" value="TreeGrafter"/>
</dbReference>
<comment type="subunit">
    <text evidence="3 10 12">Part of the 50S ribosomal subunit.</text>
</comment>
<evidence type="ECO:0000256" key="4">
    <source>
        <dbReference type="ARBA" id="ARBA00022730"/>
    </source>
</evidence>
<keyword evidence="7 10" id="KW-0687">Ribonucleoprotein</keyword>
<evidence type="ECO:0000256" key="12">
    <source>
        <dbReference type="RuleBase" id="RU004006"/>
    </source>
</evidence>
<accession>A0A9D1DV79</accession>
<keyword evidence="5 10" id="KW-0694">RNA-binding</keyword>
<comment type="function">
    <text evidence="1 10">The globular domain of the protein is located near the polypeptide exit tunnel on the outside of the subunit, while an extended beta-hairpin is found that lines the wall of the exit tunnel in the center of the 70S ribosome.</text>
</comment>
<dbReference type="SUPFAM" id="SSF54843">
    <property type="entry name" value="Ribosomal protein L22"/>
    <property type="match status" value="1"/>
</dbReference>
<evidence type="ECO:0000313" key="15">
    <source>
        <dbReference type="Proteomes" id="UP000824232"/>
    </source>
</evidence>
<evidence type="ECO:0000313" key="14">
    <source>
        <dbReference type="EMBL" id="HIR59597.1"/>
    </source>
</evidence>
<evidence type="ECO:0000256" key="10">
    <source>
        <dbReference type="HAMAP-Rule" id="MF_01331"/>
    </source>
</evidence>
<dbReference type="GO" id="GO:0019843">
    <property type="term" value="F:rRNA binding"/>
    <property type="evidence" value="ECO:0007669"/>
    <property type="project" value="UniProtKB-UniRule"/>
</dbReference>
<dbReference type="CDD" id="cd00336">
    <property type="entry name" value="Ribosomal_L22"/>
    <property type="match status" value="1"/>
</dbReference>
<evidence type="ECO:0000256" key="9">
    <source>
        <dbReference type="ARBA" id="ARBA00035207"/>
    </source>
</evidence>
<dbReference type="GO" id="GO:0003735">
    <property type="term" value="F:structural constituent of ribosome"/>
    <property type="evidence" value="ECO:0007669"/>
    <property type="project" value="InterPro"/>
</dbReference>
<reference evidence="14" key="1">
    <citation type="submission" date="2020-10" db="EMBL/GenBank/DDBJ databases">
        <authorList>
            <person name="Gilroy R."/>
        </authorList>
    </citation>
    <scope>NUCLEOTIDE SEQUENCE</scope>
    <source>
        <strain evidence="14">CHK184-20233</strain>
    </source>
</reference>
<dbReference type="Gene3D" id="3.90.470.10">
    <property type="entry name" value="Ribosomal protein L22/L17"/>
    <property type="match status" value="1"/>
</dbReference>
<evidence type="ECO:0000256" key="7">
    <source>
        <dbReference type="ARBA" id="ARBA00023274"/>
    </source>
</evidence>
<keyword evidence="6 10" id="KW-0689">Ribosomal protein</keyword>
<evidence type="ECO:0000256" key="3">
    <source>
        <dbReference type="ARBA" id="ARBA00011838"/>
    </source>
</evidence>
<dbReference type="EMBL" id="DVHC01000062">
    <property type="protein sequence ID" value="HIR59597.1"/>
    <property type="molecule type" value="Genomic_DNA"/>
</dbReference>
<dbReference type="NCBIfam" id="TIGR01044">
    <property type="entry name" value="rplV_bact"/>
    <property type="match status" value="1"/>
</dbReference>
<evidence type="ECO:0000256" key="1">
    <source>
        <dbReference type="ARBA" id="ARBA00003478"/>
    </source>
</evidence>
<dbReference type="InterPro" id="IPR001063">
    <property type="entry name" value="Ribosomal_uL22"/>
</dbReference>
<evidence type="ECO:0000256" key="5">
    <source>
        <dbReference type="ARBA" id="ARBA00022884"/>
    </source>
</evidence>
<comment type="function">
    <text evidence="8">This protein binds specifically to 23S rRNA; its binding is stimulated by other ribosomal proteins, e.g. L4, L17, and L20. It is important during the early stages of 50S assembly. It makes multiple contacts with different domains of the 23S rRNA in the assembled 50S subunit and ribosome.</text>
</comment>
<organism evidence="14 15">
    <name type="scientific">Candidatus Onthousia excrementipullorum</name>
    <dbReference type="NCBI Taxonomy" id="2840884"/>
    <lineage>
        <taxon>Bacteria</taxon>
        <taxon>Bacillati</taxon>
        <taxon>Bacillota</taxon>
        <taxon>Bacilli</taxon>
        <taxon>Candidatus Onthousia</taxon>
    </lineage>
</organism>
<dbReference type="HAMAP" id="MF_01331_B">
    <property type="entry name" value="Ribosomal_uL22_B"/>
    <property type="match status" value="1"/>
</dbReference>
<dbReference type="InterPro" id="IPR005727">
    <property type="entry name" value="Ribosomal_uL22_bac/chlpt-type"/>
</dbReference>
<protein>
    <recommendedName>
        <fullName evidence="9 10">Large ribosomal subunit protein uL22</fullName>
    </recommendedName>
</protein>
<evidence type="ECO:0000256" key="13">
    <source>
        <dbReference type="RuleBase" id="RU004008"/>
    </source>
</evidence>